<name>A0A0V1GF67_9BILA</name>
<evidence type="ECO:0000313" key="2">
    <source>
        <dbReference type="Proteomes" id="UP000055024"/>
    </source>
</evidence>
<sequence length="57" mass="6719">MYYSRDKRYPRIPARRQDLLLTAEQTTTKSGKICPRIAGYFKCSIPKWKNLASNLIR</sequence>
<reference evidence="1 2" key="1">
    <citation type="submission" date="2015-01" db="EMBL/GenBank/DDBJ databases">
        <title>Evolution of Trichinella species and genotypes.</title>
        <authorList>
            <person name="Korhonen P.K."/>
            <person name="Edoardo P."/>
            <person name="Giuseppe L.R."/>
            <person name="Gasser R.B."/>
        </authorList>
    </citation>
    <scope>NUCLEOTIDE SEQUENCE [LARGE SCALE GENOMIC DNA]</scope>
    <source>
        <strain evidence="1">ISS1029</strain>
    </source>
</reference>
<accession>A0A0V1GF67</accession>
<protein>
    <submittedName>
        <fullName evidence="1">Uncharacterized protein</fullName>
    </submittedName>
</protein>
<dbReference type="OrthoDB" id="5917681at2759"/>
<proteinExistence type="predicted"/>
<gene>
    <name evidence="1" type="ORF">T11_12278</name>
</gene>
<organism evidence="1 2">
    <name type="scientific">Trichinella zimbabwensis</name>
    <dbReference type="NCBI Taxonomy" id="268475"/>
    <lineage>
        <taxon>Eukaryota</taxon>
        <taxon>Metazoa</taxon>
        <taxon>Ecdysozoa</taxon>
        <taxon>Nematoda</taxon>
        <taxon>Enoplea</taxon>
        <taxon>Dorylaimia</taxon>
        <taxon>Trichinellida</taxon>
        <taxon>Trichinellidae</taxon>
        <taxon>Trichinella</taxon>
    </lineage>
</organism>
<dbReference type="AlphaFoldDB" id="A0A0V1GF67"/>
<dbReference type="EMBL" id="JYDP01002464">
    <property type="protein sequence ID" value="KRY96871.1"/>
    <property type="molecule type" value="Genomic_DNA"/>
</dbReference>
<keyword evidence="2" id="KW-1185">Reference proteome</keyword>
<evidence type="ECO:0000313" key="1">
    <source>
        <dbReference type="EMBL" id="KRY96871.1"/>
    </source>
</evidence>
<dbReference type="Proteomes" id="UP000055024">
    <property type="component" value="Unassembled WGS sequence"/>
</dbReference>
<comment type="caution">
    <text evidence="1">The sequence shown here is derived from an EMBL/GenBank/DDBJ whole genome shotgun (WGS) entry which is preliminary data.</text>
</comment>